<sequence>MSPMYCDQVPLWLDALGVGGGMEVEIFPRLSIAKRKCHSIFFTSFLWQKNETVGFSNKKMTTRNYGYTLPGRRFVCPKGRVRFANPSQDISPIFEEEEGTPAPLPRPATAYVWHDCSKLVKRGGVLVEPLIVEGRRS</sequence>
<name>S8DCV3_9LAMI</name>
<dbReference type="Proteomes" id="UP000015453">
    <property type="component" value="Unassembled WGS sequence"/>
</dbReference>
<organism evidence="1 2">
    <name type="scientific">Genlisea aurea</name>
    <dbReference type="NCBI Taxonomy" id="192259"/>
    <lineage>
        <taxon>Eukaryota</taxon>
        <taxon>Viridiplantae</taxon>
        <taxon>Streptophyta</taxon>
        <taxon>Embryophyta</taxon>
        <taxon>Tracheophyta</taxon>
        <taxon>Spermatophyta</taxon>
        <taxon>Magnoliopsida</taxon>
        <taxon>eudicotyledons</taxon>
        <taxon>Gunneridae</taxon>
        <taxon>Pentapetalae</taxon>
        <taxon>asterids</taxon>
        <taxon>lamiids</taxon>
        <taxon>Lamiales</taxon>
        <taxon>Lentibulariaceae</taxon>
        <taxon>Genlisea</taxon>
    </lineage>
</organism>
<evidence type="ECO:0000313" key="2">
    <source>
        <dbReference type="Proteomes" id="UP000015453"/>
    </source>
</evidence>
<reference evidence="1 2" key="1">
    <citation type="journal article" date="2013" name="BMC Genomics">
        <title>The miniature genome of a carnivorous plant Genlisea aurea contains a low number of genes and short non-coding sequences.</title>
        <authorList>
            <person name="Leushkin E.V."/>
            <person name="Sutormin R.A."/>
            <person name="Nabieva E.R."/>
            <person name="Penin A.A."/>
            <person name="Kondrashov A.S."/>
            <person name="Logacheva M.D."/>
        </authorList>
    </citation>
    <scope>NUCLEOTIDE SEQUENCE [LARGE SCALE GENOMIC DNA]</scope>
</reference>
<protein>
    <submittedName>
        <fullName evidence="1">Uncharacterized protein</fullName>
    </submittedName>
</protein>
<gene>
    <name evidence="1" type="ORF">M569_17629</name>
</gene>
<accession>S8DCV3</accession>
<evidence type="ECO:0000313" key="1">
    <source>
        <dbReference type="EMBL" id="EPS57192.1"/>
    </source>
</evidence>
<keyword evidence="2" id="KW-1185">Reference proteome</keyword>
<dbReference type="EMBL" id="AUSU01010523">
    <property type="protein sequence ID" value="EPS57192.1"/>
    <property type="molecule type" value="Genomic_DNA"/>
</dbReference>
<comment type="caution">
    <text evidence="1">The sequence shown here is derived from an EMBL/GenBank/DDBJ whole genome shotgun (WGS) entry which is preliminary data.</text>
</comment>
<dbReference type="AlphaFoldDB" id="S8DCV3"/>
<proteinExistence type="predicted"/>